<dbReference type="AlphaFoldDB" id="A0A9P4V2J7"/>
<dbReference type="Proteomes" id="UP000799444">
    <property type="component" value="Unassembled WGS sequence"/>
</dbReference>
<feature type="domain" description="DUF7791" evidence="3">
    <location>
        <begin position="250"/>
        <end position="362"/>
    </location>
</feature>
<proteinExistence type="predicted"/>
<dbReference type="SUPFAM" id="SSF52540">
    <property type="entry name" value="P-loop containing nucleoside triphosphate hydrolases"/>
    <property type="match status" value="1"/>
</dbReference>
<evidence type="ECO:0000259" key="2">
    <source>
        <dbReference type="Pfam" id="PF24883"/>
    </source>
</evidence>
<dbReference type="InterPro" id="IPR056693">
    <property type="entry name" value="DUF7791"/>
</dbReference>
<accession>A0A9P4V2J7</accession>
<feature type="domain" description="Nephrocystin 3-like N-terminal" evidence="2">
    <location>
        <begin position="26"/>
        <end position="142"/>
    </location>
</feature>
<evidence type="ECO:0000313" key="4">
    <source>
        <dbReference type="EMBL" id="KAF2734233.1"/>
    </source>
</evidence>
<dbReference type="PANTHER" id="PTHR10039:SF5">
    <property type="entry name" value="NACHT DOMAIN-CONTAINING PROTEIN"/>
    <property type="match status" value="1"/>
</dbReference>
<gene>
    <name evidence="4" type="ORF">EJ04DRAFT_388750</name>
</gene>
<sequence>MKALVDRDQTITLLRSWSGAEKPIIASYFYWINGSEMQRSQEGLLRCLLYDYLRQCPIAVANAFPDIWTTRVALVAGPHSQIHWKRKTLLESFTHLTTLDTGSAHLCVFIDGLDEYNGDHQDLIDTVQYMSRLKIKLCVASRPWNVFEKAFGNASKIYMQDLNAGDIQLYVKDKLINRPDFQIMRVASIEMDDIITEICEKSQGVFLWVFLVVRSMIAGLINQDQISLLRKRLHDFPSDLNDFFRQIFDSMDPIYRMKTSHMFQATLFAGHSLLTTLTHWYLDDSDDHPDAALTMKVERGDNAIIKERSEQMGVRINGRCKGLLEMRKTGQYTMRAATPTEQPWQEVDFLHRTVRDFFRTLDM</sequence>
<dbReference type="InterPro" id="IPR027417">
    <property type="entry name" value="P-loop_NTPase"/>
</dbReference>
<organism evidence="4 5">
    <name type="scientific">Polyplosphaeria fusca</name>
    <dbReference type="NCBI Taxonomy" id="682080"/>
    <lineage>
        <taxon>Eukaryota</taxon>
        <taxon>Fungi</taxon>
        <taxon>Dikarya</taxon>
        <taxon>Ascomycota</taxon>
        <taxon>Pezizomycotina</taxon>
        <taxon>Dothideomycetes</taxon>
        <taxon>Pleosporomycetidae</taxon>
        <taxon>Pleosporales</taxon>
        <taxon>Tetraplosphaeriaceae</taxon>
        <taxon>Polyplosphaeria</taxon>
    </lineage>
</organism>
<comment type="caution">
    <text evidence="4">The sequence shown here is derived from an EMBL/GenBank/DDBJ whole genome shotgun (WGS) entry which is preliminary data.</text>
</comment>
<dbReference type="OrthoDB" id="443402at2759"/>
<dbReference type="Pfam" id="PF24883">
    <property type="entry name" value="NPHP3_N"/>
    <property type="match status" value="1"/>
</dbReference>
<dbReference type="EMBL" id="ML996150">
    <property type="protein sequence ID" value="KAF2734233.1"/>
    <property type="molecule type" value="Genomic_DNA"/>
</dbReference>
<dbReference type="Pfam" id="PF25053">
    <property type="entry name" value="DUF7791"/>
    <property type="match status" value="1"/>
</dbReference>
<keyword evidence="5" id="KW-1185">Reference proteome</keyword>
<evidence type="ECO:0000313" key="5">
    <source>
        <dbReference type="Proteomes" id="UP000799444"/>
    </source>
</evidence>
<reference evidence="4" key="1">
    <citation type="journal article" date="2020" name="Stud. Mycol.">
        <title>101 Dothideomycetes genomes: a test case for predicting lifestyles and emergence of pathogens.</title>
        <authorList>
            <person name="Haridas S."/>
            <person name="Albert R."/>
            <person name="Binder M."/>
            <person name="Bloem J."/>
            <person name="Labutti K."/>
            <person name="Salamov A."/>
            <person name="Andreopoulos B."/>
            <person name="Baker S."/>
            <person name="Barry K."/>
            <person name="Bills G."/>
            <person name="Bluhm B."/>
            <person name="Cannon C."/>
            <person name="Castanera R."/>
            <person name="Culley D."/>
            <person name="Daum C."/>
            <person name="Ezra D."/>
            <person name="Gonzalez J."/>
            <person name="Henrissat B."/>
            <person name="Kuo A."/>
            <person name="Liang C."/>
            <person name="Lipzen A."/>
            <person name="Lutzoni F."/>
            <person name="Magnuson J."/>
            <person name="Mondo S."/>
            <person name="Nolan M."/>
            <person name="Ohm R."/>
            <person name="Pangilinan J."/>
            <person name="Park H.-J."/>
            <person name="Ramirez L."/>
            <person name="Alfaro M."/>
            <person name="Sun H."/>
            <person name="Tritt A."/>
            <person name="Yoshinaga Y."/>
            <person name="Zwiers L.-H."/>
            <person name="Turgeon B."/>
            <person name="Goodwin S."/>
            <person name="Spatafora J."/>
            <person name="Crous P."/>
            <person name="Grigoriev I."/>
        </authorList>
    </citation>
    <scope>NUCLEOTIDE SEQUENCE</scope>
    <source>
        <strain evidence="4">CBS 125425</strain>
    </source>
</reference>
<evidence type="ECO:0008006" key="6">
    <source>
        <dbReference type="Google" id="ProtNLM"/>
    </source>
</evidence>
<evidence type="ECO:0000259" key="3">
    <source>
        <dbReference type="Pfam" id="PF25053"/>
    </source>
</evidence>
<feature type="non-terminal residue" evidence="4">
    <location>
        <position position="363"/>
    </location>
</feature>
<evidence type="ECO:0000256" key="1">
    <source>
        <dbReference type="ARBA" id="ARBA00022737"/>
    </source>
</evidence>
<dbReference type="InterPro" id="IPR056884">
    <property type="entry name" value="NPHP3-like_N"/>
</dbReference>
<keyword evidence="1" id="KW-0677">Repeat</keyword>
<protein>
    <recommendedName>
        <fullName evidence="6">NACHT domain-containing protein</fullName>
    </recommendedName>
</protein>
<name>A0A9P4V2J7_9PLEO</name>
<dbReference type="PANTHER" id="PTHR10039">
    <property type="entry name" value="AMELOGENIN"/>
    <property type="match status" value="1"/>
</dbReference>